<name>A0A9W7WYS5_TRIRA</name>
<dbReference type="CDD" id="cd01327">
    <property type="entry name" value="KAZAL_PSTI"/>
    <property type="match status" value="1"/>
</dbReference>
<evidence type="ECO:0000313" key="9">
    <source>
        <dbReference type="Proteomes" id="UP001059041"/>
    </source>
</evidence>
<dbReference type="InterPro" id="IPR036058">
    <property type="entry name" value="Kazal_dom_sf"/>
</dbReference>
<evidence type="ECO:0000256" key="4">
    <source>
        <dbReference type="ARBA" id="ARBA00022900"/>
    </source>
</evidence>
<dbReference type="EMBL" id="JAFHDT010000004">
    <property type="protein sequence ID" value="KAI7810878.1"/>
    <property type="molecule type" value="Genomic_DNA"/>
</dbReference>
<dbReference type="InterPro" id="IPR002350">
    <property type="entry name" value="Kazal_dom"/>
</dbReference>
<dbReference type="Proteomes" id="UP001059041">
    <property type="component" value="Linkage Group LG4"/>
</dbReference>
<protein>
    <submittedName>
        <fullName evidence="8">Pancreatic secretory proteinase inhibitor</fullName>
    </submittedName>
</protein>
<accession>A0A9W7WYS5</accession>
<dbReference type="PANTHER" id="PTHR47729:SF1">
    <property type="entry name" value="OVOMUCOID-LIKE-RELATED"/>
    <property type="match status" value="1"/>
</dbReference>
<dbReference type="SMART" id="SM00280">
    <property type="entry name" value="KAZAL"/>
    <property type="match status" value="1"/>
</dbReference>
<evidence type="ECO:0000256" key="5">
    <source>
        <dbReference type="ARBA" id="ARBA00023157"/>
    </source>
</evidence>
<organism evidence="8 9">
    <name type="scientific">Triplophysa rosa</name>
    <name type="common">Cave loach</name>
    <dbReference type="NCBI Taxonomy" id="992332"/>
    <lineage>
        <taxon>Eukaryota</taxon>
        <taxon>Metazoa</taxon>
        <taxon>Chordata</taxon>
        <taxon>Craniata</taxon>
        <taxon>Vertebrata</taxon>
        <taxon>Euteleostomi</taxon>
        <taxon>Actinopterygii</taxon>
        <taxon>Neopterygii</taxon>
        <taxon>Teleostei</taxon>
        <taxon>Ostariophysi</taxon>
        <taxon>Cypriniformes</taxon>
        <taxon>Nemacheilidae</taxon>
        <taxon>Triplophysa</taxon>
    </lineage>
</organism>
<sequence length="77" mass="8385">MRALLFSLLLLLITGAHESSGCRRKPTCAEMAEIHACPMNLAPVCGDDGNTYPNECSLCVERLKTKSDILIMKDGNC</sequence>
<evidence type="ECO:0000256" key="1">
    <source>
        <dbReference type="ARBA" id="ARBA00004613"/>
    </source>
</evidence>
<evidence type="ECO:0000259" key="7">
    <source>
        <dbReference type="PROSITE" id="PS51465"/>
    </source>
</evidence>
<dbReference type="Gene3D" id="3.30.60.30">
    <property type="match status" value="1"/>
</dbReference>
<dbReference type="AlphaFoldDB" id="A0A9W7WYS5"/>
<reference evidence="8" key="1">
    <citation type="submission" date="2021-02" db="EMBL/GenBank/DDBJ databases">
        <title>Comparative genomics reveals that relaxation of natural selection precedes convergent phenotypic evolution of cavefish.</title>
        <authorList>
            <person name="Peng Z."/>
        </authorList>
    </citation>
    <scope>NUCLEOTIDE SEQUENCE</scope>
    <source>
        <tissue evidence="8">Muscle</tissue>
    </source>
</reference>
<comment type="caution">
    <text evidence="8">The sequence shown here is derived from an EMBL/GenBank/DDBJ whole genome shotgun (WGS) entry which is preliminary data.</text>
</comment>
<feature type="domain" description="Kazal-like" evidence="7">
    <location>
        <begin position="23"/>
        <end position="77"/>
    </location>
</feature>
<feature type="signal peptide" evidence="6">
    <location>
        <begin position="1"/>
        <end position="18"/>
    </location>
</feature>
<gene>
    <name evidence="8" type="ORF">IRJ41_007715</name>
</gene>
<evidence type="ECO:0000256" key="2">
    <source>
        <dbReference type="ARBA" id="ARBA00022525"/>
    </source>
</evidence>
<dbReference type="PROSITE" id="PS51465">
    <property type="entry name" value="KAZAL_2"/>
    <property type="match status" value="1"/>
</dbReference>
<keyword evidence="9" id="KW-1185">Reference proteome</keyword>
<dbReference type="PANTHER" id="PTHR47729">
    <property type="entry name" value="SERINE PEPTIDASE INHIBITOR, KAZAL TYPE 2, TANDEM DUPLICATE 1-RELATED"/>
    <property type="match status" value="1"/>
</dbReference>
<proteinExistence type="predicted"/>
<feature type="chain" id="PRO_5040831452" evidence="6">
    <location>
        <begin position="19"/>
        <end position="77"/>
    </location>
</feature>
<keyword evidence="6" id="KW-0732">Signal</keyword>
<evidence type="ECO:0000313" key="8">
    <source>
        <dbReference type="EMBL" id="KAI7810878.1"/>
    </source>
</evidence>
<dbReference type="PROSITE" id="PS00282">
    <property type="entry name" value="KAZAL_1"/>
    <property type="match status" value="1"/>
</dbReference>
<keyword evidence="5" id="KW-1015">Disulfide bond</keyword>
<dbReference type="OrthoDB" id="126772at2759"/>
<keyword evidence="3" id="KW-0646">Protease inhibitor</keyword>
<dbReference type="GO" id="GO:0005576">
    <property type="term" value="C:extracellular region"/>
    <property type="evidence" value="ECO:0007669"/>
    <property type="project" value="UniProtKB-SubCell"/>
</dbReference>
<dbReference type="InterPro" id="IPR051597">
    <property type="entry name" value="Bifunctional_prot_inhibitor"/>
</dbReference>
<evidence type="ECO:0000256" key="6">
    <source>
        <dbReference type="SAM" id="SignalP"/>
    </source>
</evidence>
<dbReference type="GO" id="GO:0004867">
    <property type="term" value="F:serine-type endopeptidase inhibitor activity"/>
    <property type="evidence" value="ECO:0007669"/>
    <property type="project" value="UniProtKB-KW"/>
</dbReference>
<dbReference type="Pfam" id="PF00050">
    <property type="entry name" value="Kazal_1"/>
    <property type="match status" value="1"/>
</dbReference>
<evidence type="ECO:0000256" key="3">
    <source>
        <dbReference type="ARBA" id="ARBA00022690"/>
    </source>
</evidence>
<keyword evidence="4" id="KW-0722">Serine protease inhibitor</keyword>
<keyword evidence="2" id="KW-0964">Secreted</keyword>
<dbReference type="SUPFAM" id="SSF100895">
    <property type="entry name" value="Kazal-type serine protease inhibitors"/>
    <property type="match status" value="1"/>
</dbReference>
<comment type="subcellular location">
    <subcellularLocation>
        <location evidence="1">Secreted</location>
    </subcellularLocation>
</comment>